<evidence type="ECO:0000256" key="1">
    <source>
        <dbReference type="ARBA" id="ARBA00022692"/>
    </source>
</evidence>
<dbReference type="InterPro" id="IPR036259">
    <property type="entry name" value="MFS_trans_sf"/>
</dbReference>
<protein>
    <submittedName>
        <fullName evidence="6">MFS transporter</fullName>
    </submittedName>
</protein>
<evidence type="ECO:0000256" key="4">
    <source>
        <dbReference type="SAM" id="Phobius"/>
    </source>
</evidence>
<dbReference type="PROSITE" id="PS50850">
    <property type="entry name" value="MFS"/>
    <property type="match status" value="1"/>
</dbReference>
<accession>A0A099F217</accession>
<dbReference type="GO" id="GO:0022857">
    <property type="term" value="F:transmembrane transporter activity"/>
    <property type="evidence" value="ECO:0007669"/>
    <property type="project" value="InterPro"/>
</dbReference>
<feature type="transmembrane region" description="Helical" evidence="4">
    <location>
        <begin position="257"/>
        <end position="274"/>
    </location>
</feature>
<feature type="transmembrane region" description="Helical" evidence="4">
    <location>
        <begin position="168"/>
        <end position="187"/>
    </location>
</feature>
<feature type="domain" description="Major facilitator superfamily (MFS) profile" evidence="5">
    <location>
        <begin position="1"/>
        <end position="400"/>
    </location>
</feature>
<evidence type="ECO:0000256" key="3">
    <source>
        <dbReference type="ARBA" id="ARBA00023136"/>
    </source>
</evidence>
<keyword evidence="3 4" id="KW-0472">Membrane</keyword>
<feature type="transmembrane region" description="Helical" evidence="4">
    <location>
        <begin position="136"/>
        <end position="156"/>
    </location>
</feature>
<reference evidence="6 7" key="2">
    <citation type="submission" date="2014-10" db="EMBL/GenBank/DDBJ databases">
        <title>Paracoccus sanguinis sp. nov., isolated from clinical specimens of New York State patients.</title>
        <authorList>
            <person name="Mingle L.A."/>
            <person name="Cole J.A."/>
            <person name="Lapierre P."/>
            <person name="Musser K.A."/>
        </authorList>
    </citation>
    <scope>NUCLEOTIDE SEQUENCE [LARGE SCALE GENOMIC DNA]</scope>
    <source>
        <strain evidence="6 7">HAMBI 3106</strain>
    </source>
</reference>
<comment type="caution">
    <text evidence="6">The sequence shown here is derived from an EMBL/GenBank/DDBJ whole genome shotgun (WGS) entry which is preliminary data.</text>
</comment>
<dbReference type="RefSeq" id="WP_036720679.1">
    <property type="nucleotide sequence ID" value="NZ_JRKS01000043.1"/>
</dbReference>
<dbReference type="Pfam" id="PF07690">
    <property type="entry name" value="MFS_1"/>
    <property type="match status" value="1"/>
</dbReference>
<dbReference type="PANTHER" id="PTHR23521:SF3">
    <property type="entry name" value="MFS TRANSPORTER"/>
    <property type="match status" value="1"/>
</dbReference>
<feature type="transmembrane region" description="Helical" evidence="4">
    <location>
        <begin position="377"/>
        <end position="395"/>
    </location>
</feature>
<dbReference type="EMBL" id="JRKS01000043">
    <property type="protein sequence ID" value="KGJ04286.1"/>
    <property type="molecule type" value="Genomic_DNA"/>
</dbReference>
<dbReference type="Proteomes" id="UP000029917">
    <property type="component" value="Unassembled WGS sequence"/>
</dbReference>
<dbReference type="SUPFAM" id="SSF103473">
    <property type="entry name" value="MFS general substrate transporter"/>
    <property type="match status" value="1"/>
</dbReference>
<evidence type="ECO:0000313" key="6">
    <source>
        <dbReference type="EMBL" id="KGJ04286.1"/>
    </source>
</evidence>
<reference evidence="6 7" key="1">
    <citation type="submission" date="2014-09" db="EMBL/GenBank/DDBJ databases">
        <authorList>
            <person name="McGinnis J.M."/>
            <person name="Wolfgang W.J."/>
        </authorList>
    </citation>
    <scope>NUCLEOTIDE SEQUENCE [LARGE SCALE GENOMIC DNA]</scope>
    <source>
        <strain evidence="6 7">HAMBI 3106</strain>
    </source>
</reference>
<evidence type="ECO:0000256" key="2">
    <source>
        <dbReference type="ARBA" id="ARBA00022989"/>
    </source>
</evidence>
<dbReference type="STRING" id="690417.IC63_12300"/>
<keyword evidence="7" id="KW-1185">Reference proteome</keyword>
<proteinExistence type="predicted"/>
<dbReference type="InterPro" id="IPR011701">
    <property type="entry name" value="MFS"/>
</dbReference>
<dbReference type="InterPro" id="IPR020846">
    <property type="entry name" value="MFS_dom"/>
</dbReference>
<keyword evidence="2 4" id="KW-1133">Transmembrane helix</keyword>
<dbReference type="GO" id="GO:0005886">
    <property type="term" value="C:plasma membrane"/>
    <property type="evidence" value="ECO:0007669"/>
    <property type="project" value="TreeGrafter"/>
</dbReference>
<dbReference type="AlphaFoldDB" id="A0A099F217"/>
<feature type="transmembrane region" description="Helical" evidence="4">
    <location>
        <begin position="286"/>
        <end position="304"/>
    </location>
</feature>
<feature type="transmembrane region" description="Helical" evidence="4">
    <location>
        <begin position="232"/>
        <end position="251"/>
    </location>
</feature>
<dbReference type="PANTHER" id="PTHR23521">
    <property type="entry name" value="TRANSPORTER MFS SUPERFAMILY"/>
    <property type="match status" value="1"/>
</dbReference>
<dbReference type="Gene3D" id="1.20.1250.20">
    <property type="entry name" value="MFS general substrate transporter like domains"/>
    <property type="match status" value="1"/>
</dbReference>
<organism evidence="6 7">
    <name type="scientific">Paracoccus sphaerophysae</name>
    <dbReference type="NCBI Taxonomy" id="690417"/>
    <lineage>
        <taxon>Bacteria</taxon>
        <taxon>Pseudomonadati</taxon>
        <taxon>Pseudomonadota</taxon>
        <taxon>Alphaproteobacteria</taxon>
        <taxon>Rhodobacterales</taxon>
        <taxon>Paracoccaceae</taxon>
        <taxon>Paracoccus</taxon>
    </lineage>
</organism>
<dbReference type="OrthoDB" id="9781976at2"/>
<name>A0A099F217_9RHOB</name>
<feature type="transmembrane region" description="Helical" evidence="4">
    <location>
        <begin position="107"/>
        <end position="124"/>
    </location>
</feature>
<feature type="transmembrane region" description="Helical" evidence="4">
    <location>
        <begin position="347"/>
        <end position="371"/>
    </location>
</feature>
<feature type="transmembrane region" description="Helical" evidence="4">
    <location>
        <begin position="7"/>
        <end position="29"/>
    </location>
</feature>
<evidence type="ECO:0000313" key="7">
    <source>
        <dbReference type="Proteomes" id="UP000029917"/>
    </source>
</evidence>
<feature type="transmembrane region" description="Helical" evidence="4">
    <location>
        <begin position="49"/>
        <end position="73"/>
    </location>
</feature>
<keyword evidence="1 4" id="KW-0812">Transmembrane</keyword>
<gene>
    <name evidence="6" type="ORF">IC63_12300</name>
</gene>
<sequence>MTAGAPRILGLGPVAAISVAQLFGTSLWFSANSAADGLMRDWGATPADIGALTNAVQAGFIIGTLALSLSGLADRLRASALFVCSALLGAAANAGFAWLAHGVGAGIALRFVVGLALAGIYPIGMKLVVSWAPQRTGAALAVLVSMLVLGTGLPHLLRWGGSALPWQWIVTASSALALAGAALVAGLGDGPHLLRRPARAPGTAPVSALSAFRLPRFRAAALGYFGHMWEVYALWTLAPLLVAATGISARFPWAGPYGLSFAIIGMGALGCLIGGRLSDRLGSERVALAALTTSGLCALIFALFHGVLPAAALLPLMLLWGASVAPDSPQFSALSADACPREAIGGALAIQNAVGFAISMVSIGAATALFGRIGPDAVWLLLPGPALGLAAYVLTRRRAGW</sequence>
<feature type="transmembrane region" description="Helical" evidence="4">
    <location>
        <begin position="80"/>
        <end position="101"/>
    </location>
</feature>
<evidence type="ECO:0000259" key="5">
    <source>
        <dbReference type="PROSITE" id="PS50850"/>
    </source>
</evidence>